<dbReference type="EMBL" id="RCDD01000005">
    <property type="protein sequence ID" value="RLK54780.1"/>
    <property type="molecule type" value="Genomic_DNA"/>
</dbReference>
<feature type="region of interest" description="Disordered" evidence="1">
    <location>
        <begin position="81"/>
        <end position="115"/>
    </location>
</feature>
<name>A0A421AY93_9PSEU</name>
<evidence type="ECO:0000313" key="3">
    <source>
        <dbReference type="Proteomes" id="UP000282454"/>
    </source>
</evidence>
<reference evidence="2 3" key="1">
    <citation type="submission" date="2018-10" db="EMBL/GenBank/DDBJ databases">
        <title>Genomic Encyclopedia of Archaeal and Bacterial Type Strains, Phase II (KMG-II): from individual species to whole genera.</title>
        <authorList>
            <person name="Goeker M."/>
        </authorList>
    </citation>
    <scope>NUCLEOTIDE SEQUENCE [LARGE SCALE GENOMIC DNA]</scope>
    <source>
        <strain evidence="2 3">DSM 45657</strain>
    </source>
</reference>
<evidence type="ECO:0000256" key="1">
    <source>
        <dbReference type="SAM" id="MobiDB-lite"/>
    </source>
</evidence>
<evidence type="ECO:0000313" key="2">
    <source>
        <dbReference type="EMBL" id="RLK54780.1"/>
    </source>
</evidence>
<dbReference type="PROSITE" id="PS51257">
    <property type="entry name" value="PROKAR_LIPOPROTEIN"/>
    <property type="match status" value="1"/>
</dbReference>
<protein>
    <submittedName>
        <fullName evidence="2">Uncharacterized protein</fullName>
    </submittedName>
</protein>
<sequence length="141" mass="15269">MRMWWVVALALVAGCQSAPVGRVGLGEPPRQVSLGEVSKVSDLVFAEDDELVAGWYSYFQEWHLAARVRVGSVDRFRKDNGLAEPAPVQGAFRNPASDADPGWEPEPATGVTPADTDVRRSVRFVRDGSGAEVVYLVVEAA</sequence>
<dbReference type="Proteomes" id="UP000282454">
    <property type="component" value="Unassembled WGS sequence"/>
</dbReference>
<proteinExistence type="predicted"/>
<keyword evidence="3" id="KW-1185">Reference proteome</keyword>
<comment type="caution">
    <text evidence="2">The sequence shown here is derived from an EMBL/GenBank/DDBJ whole genome shotgun (WGS) entry which is preliminary data.</text>
</comment>
<organism evidence="2 3">
    <name type="scientific">Actinokineospora cianjurensis</name>
    <dbReference type="NCBI Taxonomy" id="585224"/>
    <lineage>
        <taxon>Bacteria</taxon>
        <taxon>Bacillati</taxon>
        <taxon>Actinomycetota</taxon>
        <taxon>Actinomycetes</taxon>
        <taxon>Pseudonocardiales</taxon>
        <taxon>Pseudonocardiaceae</taxon>
        <taxon>Actinokineospora</taxon>
    </lineage>
</organism>
<dbReference type="AlphaFoldDB" id="A0A421AY93"/>
<accession>A0A421AY93</accession>
<gene>
    <name evidence="2" type="ORF">CLV68_5166</name>
</gene>